<dbReference type="Gramene" id="TraesLDM3D03G01867650.1">
    <property type="protein sequence ID" value="TraesLDM3D03G01867650.1"/>
    <property type="gene ID" value="TraesLDM3D03G01867650"/>
</dbReference>
<dbReference type="Gramene" id="TraesROB_scaffold_061377_01G000100.1">
    <property type="protein sequence ID" value="TraesROB_scaffold_061377_01G000100.1"/>
    <property type="gene ID" value="TraesROB_scaffold_061377_01G000100"/>
</dbReference>
<dbReference type="Gramene" id="TraesLAC3D03G01810860.1">
    <property type="protein sequence ID" value="TraesLAC3D03G01810860.1"/>
    <property type="gene ID" value="TraesLAC3D03G01810860"/>
</dbReference>
<proteinExistence type="predicted"/>
<dbReference type="AlphaFoldDB" id="A0A3B6GQM5"/>
<dbReference type="Gramene" id="TraesCLE_scaffold_006932_01G000100.1">
    <property type="protein sequence ID" value="TraesCLE_scaffold_006932_01G000100.1"/>
    <property type="gene ID" value="TraesCLE_scaffold_006932_01G000100"/>
</dbReference>
<dbReference type="Gramene" id="TraesNOR3D03G01896520.1">
    <property type="protein sequence ID" value="TraesNOR3D03G01896520.1"/>
    <property type="gene ID" value="TraesNOR3D03G01896520"/>
</dbReference>
<dbReference type="Gramene" id="TraesCAD_scaffold_103557_01G000100.1">
    <property type="protein sequence ID" value="TraesCAD_scaffold_103557_01G000100.1"/>
    <property type="gene ID" value="TraesCAD_scaffold_103557_01G000100"/>
</dbReference>
<dbReference type="EnsemblPlants" id="TraesCS3D02G197900.1">
    <property type="protein sequence ID" value="TraesCS3D02G197900.1"/>
    <property type="gene ID" value="TraesCS3D02G197900"/>
</dbReference>
<accession>A0A3B6GQM5</accession>
<dbReference type="Gramene" id="TraesARI3D03G01902220.1">
    <property type="protein sequence ID" value="TraesARI3D03G01902220.1"/>
    <property type="gene ID" value="TraesARI3D03G01902220"/>
</dbReference>
<dbReference type="Gramene" id="TraesWEE_scaffold_154566_01G000100.1">
    <property type="protein sequence ID" value="TraesWEE_scaffold_154566_01G000100.1"/>
    <property type="gene ID" value="TraesWEE_scaffold_154566_01G000100"/>
</dbReference>
<dbReference type="Gramene" id="TraesJAG3D03G01877700.1">
    <property type="protein sequence ID" value="TraesJAG3D03G01877700.1"/>
    <property type="gene ID" value="TraesJAG3D03G01877700"/>
</dbReference>
<dbReference type="Gramene" id="TraesRN3D0100463300.1">
    <property type="protein sequence ID" value="TraesRN3D0100463300.1"/>
    <property type="gene ID" value="TraesRN3D0100463300"/>
</dbReference>
<dbReference type="Gramene" id="TraesJUL3D03G01887230.1">
    <property type="protein sequence ID" value="TraesJUL3D03G01887230.1"/>
    <property type="gene ID" value="TraesJUL3D03G01887230"/>
</dbReference>
<sequence>MKTVSVSSKEDASMTETGNDDTEPLQQPEVMIYDIPSSMFPSIKEADATTETTYNDNHSKVALWPDIPSSMCSTIKEVNARIQSFYNDDHGKAINIIFTFMQ</sequence>
<reference evidence="2" key="2">
    <citation type="submission" date="2018-10" db="UniProtKB">
        <authorList>
            <consortium name="EnsemblPlants"/>
        </authorList>
    </citation>
    <scope>IDENTIFICATION</scope>
</reference>
<dbReference type="Gramene" id="TraesCS3D02G197900.1">
    <property type="protein sequence ID" value="TraesCS3D02G197900.1"/>
    <property type="gene ID" value="TraesCS3D02G197900"/>
</dbReference>
<protein>
    <submittedName>
        <fullName evidence="2">Uncharacterized protein</fullName>
    </submittedName>
</protein>
<dbReference type="Gramene" id="TraesCLE_scaffold_013550_01G000200.1">
    <property type="protein sequence ID" value="TraesCLE_scaffold_013550_01G000200.1"/>
    <property type="gene ID" value="TraesCLE_scaffold_013550_01G000200"/>
</dbReference>
<dbReference type="SMR" id="A0A3B6GQM5"/>
<dbReference type="Gramene" id="TraesMAC3D03G01867690.1">
    <property type="protein sequence ID" value="TraesMAC3D03G01867690.1"/>
    <property type="gene ID" value="TraesMAC3D03G01867690"/>
</dbReference>
<dbReference type="Gramene" id="TraesSYM3D03G01892460.1">
    <property type="protein sequence ID" value="TraesSYM3D03G01892460.1"/>
    <property type="gene ID" value="TraesSYM3D03G01892460"/>
</dbReference>
<evidence type="ECO:0000256" key="1">
    <source>
        <dbReference type="SAM" id="MobiDB-lite"/>
    </source>
</evidence>
<reference evidence="2" key="1">
    <citation type="submission" date="2018-08" db="EMBL/GenBank/DDBJ databases">
        <authorList>
            <person name="Rossello M."/>
        </authorList>
    </citation>
    <scope>NUCLEOTIDE SEQUENCE [LARGE SCALE GENOMIC DNA]</scope>
    <source>
        <strain evidence="2">cv. Chinese Spring</strain>
    </source>
</reference>
<dbReference type="Gramene" id="TraesCAD_scaffold_063265_01G000100.1">
    <property type="protein sequence ID" value="TraesCAD_scaffold_063265_01G000100.1"/>
    <property type="gene ID" value="TraesCAD_scaffold_063265_01G000100"/>
</dbReference>
<organism evidence="2">
    <name type="scientific">Triticum aestivum</name>
    <name type="common">Wheat</name>
    <dbReference type="NCBI Taxonomy" id="4565"/>
    <lineage>
        <taxon>Eukaryota</taxon>
        <taxon>Viridiplantae</taxon>
        <taxon>Streptophyta</taxon>
        <taxon>Embryophyta</taxon>
        <taxon>Tracheophyta</taxon>
        <taxon>Spermatophyta</taxon>
        <taxon>Magnoliopsida</taxon>
        <taxon>Liliopsida</taxon>
        <taxon>Poales</taxon>
        <taxon>Poaceae</taxon>
        <taxon>BOP clade</taxon>
        <taxon>Pooideae</taxon>
        <taxon>Triticodae</taxon>
        <taxon>Triticeae</taxon>
        <taxon>Triticinae</taxon>
        <taxon>Triticum</taxon>
    </lineage>
</organism>
<dbReference type="Gramene" id="TraesCS3D03G0440200.1">
    <property type="protein sequence ID" value="TraesCS3D03G0440200.1.CDS"/>
    <property type="gene ID" value="TraesCS3D03G0440200"/>
</dbReference>
<feature type="region of interest" description="Disordered" evidence="1">
    <location>
        <begin position="1"/>
        <end position="27"/>
    </location>
</feature>
<dbReference type="Proteomes" id="UP000019116">
    <property type="component" value="Chromosome 3D"/>
</dbReference>
<dbReference type="Gramene" id="TraesROB_scaffold_191599_01G000100.1">
    <property type="protein sequence ID" value="TraesROB_scaffold_191599_01G000100.1"/>
    <property type="gene ID" value="TraesROB_scaffold_191599_01G000100"/>
</dbReference>
<dbReference type="Gramene" id="TraesSTA3D03G01864090.1">
    <property type="protein sequence ID" value="TraesSTA3D03G01864090.1"/>
    <property type="gene ID" value="TraesSTA3D03G01864090"/>
</dbReference>
<keyword evidence="3" id="KW-1185">Reference proteome</keyword>
<name>A0A3B6GQM5_WHEAT</name>
<evidence type="ECO:0000313" key="2">
    <source>
        <dbReference type="EnsemblPlants" id="TraesCS3D02G197900.1"/>
    </source>
</evidence>
<evidence type="ECO:0000313" key="3">
    <source>
        <dbReference type="Proteomes" id="UP000019116"/>
    </source>
</evidence>
<dbReference type="Gramene" id="TraesWEE_scaffold_062899_01G000100.1">
    <property type="protein sequence ID" value="TraesWEE_scaffold_062899_01G000100.1"/>
    <property type="gene ID" value="TraesWEE_scaffold_062899_01G000100"/>
</dbReference>